<dbReference type="SMART" id="SM00382">
    <property type="entry name" value="AAA"/>
    <property type="match status" value="1"/>
</dbReference>
<organism evidence="14 15">
    <name type="scientific">Stephanodiscus triporus</name>
    <dbReference type="NCBI Taxonomy" id="2934178"/>
    <lineage>
        <taxon>Eukaryota</taxon>
        <taxon>Sar</taxon>
        <taxon>Stramenopiles</taxon>
        <taxon>Ochrophyta</taxon>
        <taxon>Bacillariophyta</taxon>
        <taxon>Coscinodiscophyceae</taxon>
        <taxon>Thalassiosirophycidae</taxon>
        <taxon>Stephanodiscales</taxon>
        <taxon>Stephanodiscaceae</taxon>
        <taxon>Stephanodiscus</taxon>
    </lineage>
</organism>
<dbReference type="Pfam" id="PF00005">
    <property type="entry name" value="ABC_tran"/>
    <property type="match status" value="1"/>
</dbReference>
<feature type="domain" description="ABC transporter" evidence="12">
    <location>
        <begin position="584"/>
        <end position="820"/>
    </location>
</feature>
<keyword evidence="2" id="KW-0813">Transport</keyword>
<evidence type="ECO:0000256" key="10">
    <source>
        <dbReference type="SAM" id="Phobius"/>
    </source>
</evidence>
<evidence type="ECO:0000256" key="2">
    <source>
        <dbReference type="ARBA" id="ARBA00022448"/>
    </source>
</evidence>
<name>A0ABD3ME80_9STRA</name>
<keyword evidence="4" id="KW-0547">Nucleotide-binding</keyword>
<feature type="transmembrane region" description="Helical" evidence="10">
    <location>
        <begin position="243"/>
        <end position="261"/>
    </location>
</feature>
<dbReference type="Pfam" id="PF00664">
    <property type="entry name" value="ABC_membrane"/>
    <property type="match status" value="1"/>
</dbReference>
<reference evidence="14 15" key="1">
    <citation type="submission" date="2024-10" db="EMBL/GenBank/DDBJ databases">
        <title>Updated reference genomes for cyclostephanoid diatoms.</title>
        <authorList>
            <person name="Roberts W.R."/>
            <person name="Alverson A.J."/>
        </authorList>
    </citation>
    <scope>NUCLEOTIDE SEQUENCE [LARGE SCALE GENOMIC DNA]</scope>
    <source>
        <strain evidence="14 15">AJA276-08</strain>
    </source>
</reference>
<accession>A0ABD3ME80</accession>
<evidence type="ECO:0000256" key="3">
    <source>
        <dbReference type="ARBA" id="ARBA00022692"/>
    </source>
</evidence>
<evidence type="ECO:0000256" key="8">
    <source>
        <dbReference type="ARBA" id="ARBA00024363"/>
    </source>
</evidence>
<evidence type="ECO:0000256" key="9">
    <source>
        <dbReference type="SAM" id="MobiDB-lite"/>
    </source>
</evidence>
<keyword evidence="15" id="KW-1185">Reference proteome</keyword>
<dbReference type="EMBL" id="JALLAZ020001842">
    <property type="protein sequence ID" value="KAL3761907.1"/>
    <property type="molecule type" value="Genomic_DNA"/>
</dbReference>
<feature type="transmembrane region" description="Helical" evidence="10">
    <location>
        <begin position="420"/>
        <end position="443"/>
    </location>
</feature>
<evidence type="ECO:0000313" key="14">
    <source>
        <dbReference type="EMBL" id="KAL3761907.1"/>
    </source>
</evidence>
<sequence length="852" mass="93280">MAPNSAVVASGVGATFHLLRLVCDLVSVASETAHVNDAKIDGNAKDNNDDSRRLGLSSRRLSVWNINGRLSTRNIQESTYSGRRGPAAGGGGGRGGRGSFLLSSMFSSRRASSAAHGPDGRDAEGQMTMMEEEDPKTALEAAIPMLSSAIHSTLFAYFLTATILSSKGDNPEYANAIYDSVPLGCATTAVFFGLVLNIRDYSRKRFTSLQRGLYSISALILLLGCIVLLAFPSSVGADASPTSVDIATLVCLVVYASLAIAEGRVCRYPKVVTKEGKKAKLNKRMLLTILKPYFWPHATATSAAINRVRAITTWLCVASAKACSLSSPIYLGKALTALTRSNYELTIRYAVYYTLLQLASSTFKEFQSLVYLRVAQAAFVQLSEDSFKHLHSLSLDWHLIKKLGEVIRSMDRGIAACDSLMKYCFLMLVPALFEVLMVTIIFATYFDCFSLAVAVFFFVFAYVVLTILLTLWRRKFRKQMAKSDNDWHDKCTDSLINFETVKYFTAEEYEMKSVFTSLLLSTNRFGDSVRKYQIGNVNVQGSMITSLIDLANLSEILMEKPDIVDARDAITLPPKNIDDPDTVVEFDNVTFHYPTQPDTKGLKGLSFKMKRGTVTAIVGPTGEGKTTVSRLLFRFYDVIGGAVKINGVDVRALTQLSLRGSIGVVPQNTSLFNDTMKNNIKYGRQDATDEEILQVFKDAQLQAFIDSLPEGWDTMVGDRGLKLSGGEKQRTAIARCLLKNPSIVVLDEATSALDTLTENSVQDALDRLGSDRTVLVIAHRLGTIKGADNIIVLGDGKVAEEGTHEELLEKGGKYAEMWNMQLHSTRSTNKGSTTSLTGLDMTEISVEDKGPV</sequence>
<dbReference type="Gene3D" id="3.40.50.300">
    <property type="entry name" value="P-loop containing nucleotide triphosphate hydrolases"/>
    <property type="match status" value="1"/>
</dbReference>
<evidence type="ECO:0000256" key="4">
    <source>
        <dbReference type="ARBA" id="ARBA00022741"/>
    </source>
</evidence>
<dbReference type="InterPro" id="IPR011527">
    <property type="entry name" value="ABC1_TM_dom"/>
</dbReference>
<dbReference type="InterPro" id="IPR036640">
    <property type="entry name" value="ABC1_TM_sf"/>
</dbReference>
<evidence type="ECO:0000256" key="7">
    <source>
        <dbReference type="ARBA" id="ARBA00023136"/>
    </source>
</evidence>
<proteinExistence type="inferred from homology"/>
<dbReference type="PANTHER" id="PTHR24221">
    <property type="entry name" value="ATP-BINDING CASSETTE SUB-FAMILY B"/>
    <property type="match status" value="1"/>
</dbReference>
<dbReference type="Gene3D" id="1.20.1560.10">
    <property type="entry name" value="ABC transporter type 1, transmembrane domain"/>
    <property type="match status" value="2"/>
</dbReference>
<feature type="domain" description="ABC transmembrane type-1" evidence="13">
    <location>
        <begin position="315"/>
        <end position="512"/>
    </location>
</feature>
<protein>
    <submittedName>
        <fullName evidence="14">Uncharacterized protein</fullName>
    </submittedName>
</protein>
<dbReference type="InterPro" id="IPR003439">
    <property type="entry name" value="ABC_transporter-like_ATP-bd"/>
</dbReference>
<feature type="region of interest" description="Disordered" evidence="9">
    <location>
        <begin position="75"/>
        <end position="95"/>
    </location>
</feature>
<feature type="signal peptide" evidence="11">
    <location>
        <begin position="1"/>
        <end position="30"/>
    </location>
</feature>
<dbReference type="PANTHER" id="PTHR24221:SF503">
    <property type="entry name" value="MITOCHONDRIAL POTASSIUM CHANNEL ATP-BINDING SUBUNIT"/>
    <property type="match status" value="1"/>
</dbReference>
<evidence type="ECO:0000259" key="12">
    <source>
        <dbReference type="PROSITE" id="PS50893"/>
    </source>
</evidence>
<dbReference type="GO" id="GO:0016020">
    <property type="term" value="C:membrane"/>
    <property type="evidence" value="ECO:0007669"/>
    <property type="project" value="UniProtKB-SubCell"/>
</dbReference>
<dbReference type="InterPro" id="IPR003593">
    <property type="entry name" value="AAA+_ATPase"/>
</dbReference>
<dbReference type="PROSITE" id="PS50929">
    <property type="entry name" value="ABC_TM1F"/>
    <property type="match status" value="1"/>
</dbReference>
<dbReference type="InterPro" id="IPR039421">
    <property type="entry name" value="Type_1_exporter"/>
</dbReference>
<evidence type="ECO:0000256" key="5">
    <source>
        <dbReference type="ARBA" id="ARBA00022840"/>
    </source>
</evidence>
<keyword evidence="7 10" id="KW-0472">Membrane</keyword>
<keyword evidence="5" id="KW-0067">ATP-binding</keyword>
<dbReference type="Proteomes" id="UP001530315">
    <property type="component" value="Unassembled WGS sequence"/>
</dbReference>
<comment type="caution">
    <text evidence="14">The sequence shown here is derived from an EMBL/GenBank/DDBJ whole genome shotgun (WGS) entry which is preliminary data.</text>
</comment>
<feature type="transmembrane region" description="Helical" evidence="10">
    <location>
        <begin position="211"/>
        <end position="231"/>
    </location>
</feature>
<keyword evidence="11" id="KW-0732">Signal</keyword>
<comment type="subcellular location">
    <subcellularLocation>
        <location evidence="1">Membrane</location>
        <topology evidence="1">Multi-pass membrane protein</topology>
    </subcellularLocation>
</comment>
<evidence type="ECO:0000313" key="15">
    <source>
        <dbReference type="Proteomes" id="UP001530315"/>
    </source>
</evidence>
<dbReference type="AlphaFoldDB" id="A0ABD3ME80"/>
<keyword evidence="3 10" id="KW-0812">Transmembrane</keyword>
<feature type="chain" id="PRO_5044862744" evidence="11">
    <location>
        <begin position="31"/>
        <end position="852"/>
    </location>
</feature>
<comment type="similarity">
    <text evidence="8">Belongs to the ABC transporter superfamily. ABCB family. Heavy Metal importer (TC 3.A.1.210) subfamily.</text>
</comment>
<gene>
    <name evidence="14" type="ORF">ACHAW5_006136</name>
</gene>
<dbReference type="GO" id="GO:0005524">
    <property type="term" value="F:ATP binding"/>
    <property type="evidence" value="ECO:0007669"/>
    <property type="project" value="UniProtKB-KW"/>
</dbReference>
<evidence type="ECO:0000259" key="13">
    <source>
        <dbReference type="PROSITE" id="PS50929"/>
    </source>
</evidence>
<dbReference type="FunFam" id="3.40.50.300:FF:000287">
    <property type="entry name" value="Multidrug ABC transporter ATP-binding protein"/>
    <property type="match status" value="1"/>
</dbReference>
<dbReference type="SUPFAM" id="SSF90123">
    <property type="entry name" value="ABC transporter transmembrane region"/>
    <property type="match status" value="1"/>
</dbReference>
<dbReference type="InterPro" id="IPR027417">
    <property type="entry name" value="P-loop_NTPase"/>
</dbReference>
<dbReference type="PROSITE" id="PS50893">
    <property type="entry name" value="ABC_TRANSPORTER_2"/>
    <property type="match status" value="1"/>
</dbReference>
<evidence type="ECO:0000256" key="6">
    <source>
        <dbReference type="ARBA" id="ARBA00022989"/>
    </source>
</evidence>
<evidence type="ECO:0000256" key="11">
    <source>
        <dbReference type="SAM" id="SignalP"/>
    </source>
</evidence>
<feature type="transmembrane region" description="Helical" evidence="10">
    <location>
        <begin position="137"/>
        <end position="160"/>
    </location>
</feature>
<evidence type="ECO:0000256" key="1">
    <source>
        <dbReference type="ARBA" id="ARBA00004141"/>
    </source>
</evidence>
<feature type="transmembrane region" description="Helical" evidence="10">
    <location>
        <begin position="449"/>
        <end position="472"/>
    </location>
</feature>
<feature type="transmembrane region" description="Helical" evidence="10">
    <location>
        <begin position="180"/>
        <end position="199"/>
    </location>
</feature>
<dbReference type="SUPFAM" id="SSF52540">
    <property type="entry name" value="P-loop containing nucleoside triphosphate hydrolases"/>
    <property type="match status" value="1"/>
</dbReference>
<keyword evidence="6 10" id="KW-1133">Transmembrane helix</keyword>